<dbReference type="InterPro" id="IPR023370">
    <property type="entry name" value="TrmO-like_N"/>
</dbReference>
<dbReference type="Gene3D" id="2.40.30.70">
    <property type="entry name" value="YaeB-like"/>
    <property type="match status" value="1"/>
</dbReference>
<comment type="caution">
    <text evidence="4">The sequence shown here is derived from an EMBL/GenBank/DDBJ whole genome shotgun (WGS) entry which is preliminary data.</text>
</comment>
<name>A0A1C3E871_9GAMM</name>
<dbReference type="GO" id="GO:0032259">
    <property type="term" value="P:methylation"/>
    <property type="evidence" value="ECO:0007669"/>
    <property type="project" value="UniProtKB-KW"/>
</dbReference>
<dbReference type="Proteomes" id="UP000094936">
    <property type="component" value="Unassembled WGS sequence"/>
</dbReference>
<dbReference type="PANTHER" id="PTHR12818:SF0">
    <property type="entry name" value="TRNA (ADENINE(37)-N6)-METHYLTRANSFERASE"/>
    <property type="match status" value="1"/>
</dbReference>
<dbReference type="STRING" id="1080227.A8L45_22185"/>
<keyword evidence="4" id="KW-0808">Transferase</keyword>
<dbReference type="AlphaFoldDB" id="A0A1C3E871"/>
<sequence length="158" mass="18056">MVEEITIRPIGYVKSTRVEAVDDDWDQETSYIELDSDYDNDALSGLTEFSHIEVIFFFNKVDESSINTGSRHPRNNTDWPKIGIFAQRGKNRPNRLGVTVCKIVRVEENKILVHGLDAIDNTPVIDIKPVMTEFLPRGTVEQPTWSKEIMSDYWGPKG</sequence>
<dbReference type="PANTHER" id="PTHR12818">
    <property type="entry name" value="TRNA (ADENINE(37)-N6)-METHYLTRANSFERASE"/>
    <property type="match status" value="1"/>
</dbReference>
<evidence type="ECO:0000256" key="2">
    <source>
        <dbReference type="ARBA" id="ARBA00033753"/>
    </source>
</evidence>
<dbReference type="SUPFAM" id="SSF118196">
    <property type="entry name" value="YaeB-like"/>
    <property type="match status" value="1"/>
</dbReference>
<comment type="similarity">
    <text evidence="2">Belongs to the tRNA methyltransferase O family.</text>
</comment>
<dbReference type="GO" id="GO:0008168">
    <property type="term" value="F:methyltransferase activity"/>
    <property type="evidence" value="ECO:0007669"/>
    <property type="project" value="UniProtKB-KW"/>
</dbReference>
<dbReference type="InterPro" id="IPR040372">
    <property type="entry name" value="YaeB-like"/>
</dbReference>
<dbReference type="Pfam" id="PF01980">
    <property type="entry name" value="TrmO_N"/>
    <property type="match status" value="1"/>
</dbReference>
<evidence type="ECO:0000259" key="3">
    <source>
        <dbReference type="PROSITE" id="PS51668"/>
    </source>
</evidence>
<gene>
    <name evidence="4" type="ORF">A8L45_22185</name>
</gene>
<reference evidence="4 5" key="1">
    <citation type="submission" date="2016-05" db="EMBL/GenBank/DDBJ databases">
        <title>Genomic Taxonomy of the Vibrionaceae.</title>
        <authorList>
            <person name="Gomez-Gil B."/>
            <person name="Enciso-Ibarra J."/>
        </authorList>
    </citation>
    <scope>NUCLEOTIDE SEQUENCE [LARGE SCALE GENOMIC DNA]</scope>
    <source>
        <strain evidence="4 5">CAIM 1920</strain>
    </source>
</reference>
<feature type="domain" description="TsaA-like" evidence="3">
    <location>
        <begin position="7"/>
        <end position="139"/>
    </location>
</feature>
<keyword evidence="4" id="KW-0489">Methyltransferase</keyword>
<protein>
    <submittedName>
        <fullName evidence="4">tRNA-Thr(GGU) m(6)t(6)A37 methyltransferase TsaA</fullName>
    </submittedName>
</protein>
<dbReference type="CDD" id="cd09281">
    <property type="entry name" value="UPF0066"/>
    <property type="match status" value="1"/>
</dbReference>
<dbReference type="InterPro" id="IPR036413">
    <property type="entry name" value="YaeB-like_sf"/>
</dbReference>
<organism evidence="4 5">
    <name type="scientific">Veronia pacifica</name>
    <dbReference type="NCBI Taxonomy" id="1080227"/>
    <lineage>
        <taxon>Bacteria</taxon>
        <taxon>Pseudomonadati</taxon>
        <taxon>Pseudomonadota</taxon>
        <taxon>Gammaproteobacteria</taxon>
        <taxon>Vibrionales</taxon>
        <taxon>Vibrionaceae</taxon>
        <taxon>Veronia</taxon>
    </lineage>
</organism>
<dbReference type="PROSITE" id="PS51668">
    <property type="entry name" value="TSAA_2"/>
    <property type="match status" value="1"/>
</dbReference>
<keyword evidence="5" id="KW-1185">Reference proteome</keyword>
<evidence type="ECO:0000256" key="1">
    <source>
        <dbReference type="ARBA" id="ARBA00022691"/>
    </source>
</evidence>
<evidence type="ECO:0000313" key="4">
    <source>
        <dbReference type="EMBL" id="ODA29432.1"/>
    </source>
</evidence>
<proteinExistence type="inferred from homology"/>
<evidence type="ECO:0000313" key="5">
    <source>
        <dbReference type="Proteomes" id="UP000094936"/>
    </source>
</evidence>
<dbReference type="EMBL" id="LYBM01000069">
    <property type="protein sequence ID" value="ODA29432.1"/>
    <property type="molecule type" value="Genomic_DNA"/>
</dbReference>
<keyword evidence="1" id="KW-0949">S-adenosyl-L-methionine</keyword>
<dbReference type="InterPro" id="IPR036414">
    <property type="entry name" value="YaeB_N_sf"/>
</dbReference>
<dbReference type="RefSeq" id="WP_068905535.1">
    <property type="nucleotide sequence ID" value="NZ_JBHUIF010000013.1"/>
</dbReference>
<accession>A0A1C3E871</accession>